<feature type="region of interest" description="Disordered" evidence="6">
    <location>
        <begin position="619"/>
        <end position="1032"/>
    </location>
</feature>
<comment type="catalytic activity">
    <reaction evidence="1">
        <text>ATP + protein L-histidine = ADP + protein N-phospho-L-histidine.</text>
        <dbReference type="EC" id="2.7.13.3"/>
    </reaction>
</comment>
<dbReference type="PANTHER" id="PTHR45436">
    <property type="entry name" value="SENSOR HISTIDINE KINASE YKOH"/>
    <property type="match status" value="1"/>
</dbReference>
<evidence type="ECO:0000256" key="2">
    <source>
        <dbReference type="ARBA" id="ARBA00012438"/>
    </source>
</evidence>
<keyword evidence="5" id="KW-0418">Kinase</keyword>
<feature type="compositionally biased region" description="Basic and acidic residues" evidence="6">
    <location>
        <begin position="658"/>
        <end position="674"/>
    </location>
</feature>
<feature type="compositionally biased region" description="Polar residues" evidence="6">
    <location>
        <begin position="909"/>
        <end position="920"/>
    </location>
</feature>
<accession>A0ABV3FZN0</accession>
<evidence type="ECO:0000313" key="9">
    <source>
        <dbReference type="EMBL" id="MEV0710675.1"/>
    </source>
</evidence>
<evidence type="ECO:0000256" key="6">
    <source>
        <dbReference type="SAM" id="MobiDB-lite"/>
    </source>
</evidence>
<dbReference type="InterPro" id="IPR050428">
    <property type="entry name" value="TCS_sensor_his_kinase"/>
</dbReference>
<evidence type="ECO:0000256" key="4">
    <source>
        <dbReference type="ARBA" id="ARBA00022679"/>
    </source>
</evidence>
<evidence type="ECO:0000313" key="10">
    <source>
        <dbReference type="Proteomes" id="UP001551695"/>
    </source>
</evidence>
<keyword evidence="4" id="KW-0808">Transferase</keyword>
<dbReference type="EMBL" id="JBFAKC010000011">
    <property type="protein sequence ID" value="MEV0710675.1"/>
    <property type="molecule type" value="Genomic_DNA"/>
</dbReference>
<feature type="compositionally biased region" description="Basic and acidic residues" evidence="6">
    <location>
        <begin position="731"/>
        <end position="741"/>
    </location>
</feature>
<sequence>MRPRTIRGQLARIVVVSLALVSALLGMSIARYAGDYRHSGDTVDAVALALTVQDALHEAQRERGLSNGWLGGDGRLQNAVMDQRGNTDRALRALDAAMAGTAPGAAQVRSAVGQFAALAATRVQIDARRIARPAAFQFYTDGINALNHLRLGLDQAGDAEVRHGLQALYALGEAKEQTAKERGFLNGVFAAEEFAPGEYVQFLDIRAAKGAALSAFARDATPAQQSMLDAALLSENAVQATESENIAIESAAGPLVRKVDAIAWWSQMTAVIDQERAVQQTIGDSVRARAAELRRDAALWLGGLLVVALIAVAAEIALVLASMRAIVRPLAALAAEADEVASHRLPDVIAAWHTAGDTPPDPPEPVRVPSGAGIEIAAVAGALDRVQATAFELASQQAVLRRNSTESMSNLARRNQNLVRRQLGLISEFEKGELDPKTLANLFELDHLATRMRRNAESLLVLVGSESPRRWAEPIPLVDVIRAGLSEVDDYRRVVLRRIDDVTVTGAVVSELAHILAELIENGLAFSPPDMEVEVYGRKSGNEYVIAVVDHGVGMSADHLAEANARLRGDRDFLVAPTRYLGHYVVGRLAGRHGIEIELNTSPVSGIVARLRIPPEILVGNSGRAGESTPTGESSVREDAPTSDSVDSASDVMMSARSSDDAKDRTHESGERRPAHSAPADDVPGSAATAARNGWASGTPAHAAGTSRRADAPATTTPAPVSSASTGRSVSGHDEHRDRQDISSPPQAGRAAPPTGTESTPRAAEQSVSTSTAWWNVADEESPAAEPAPPVERTRNGLVKRVKRNRGAAAPAARPMPPRPPSTPVPDRSPDEVRGMLSAFRTGMQKGVQTDDRPPANRPASSRPTPVESPTGPVPPRASGPAATARPQRRTPVTSAGPRRGAAPYGQAGSVTPETPSRPIQTAPGGAQPQQRPARGFSSPEGAVPRPGEAPPSATPRRPGAEVSQHPGAVVHRDAVRPPSAPGAAPRSTLPVRGGQLPRTRPTPSVAAPDEQPRLPQRRVLSRDENTGATET</sequence>
<dbReference type="InterPro" id="IPR036890">
    <property type="entry name" value="HATPase_C_sf"/>
</dbReference>
<evidence type="ECO:0000256" key="3">
    <source>
        <dbReference type="ARBA" id="ARBA00022553"/>
    </source>
</evidence>
<keyword evidence="7" id="KW-0472">Membrane</keyword>
<dbReference type="InterPro" id="IPR003594">
    <property type="entry name" value="HATPase_dom"/>
</dbReference>
<evidence type="ECO:0000256" key="1">
    <source>
        <dbReference type="ARBA" id="ARBA00000085"/>
    </source>
</evidence>
<comment type="caution">
    <text evidence="9">The sequence shown here is derived from an EMBL/GenBank/DDBJ whole genome shotgun (WGS) entry which is preliminary data.</text>
</comment>
<feature type="transmembrane region" description="Helical" evidence="7">
    <location>
        <begin position="297"/>
        <end position="321"/>
    </location>
</feature>
<evidence type="ECO:0000259" key="8">
    <source>
        <dbReference type="SMART" id="SM00387"/>
    </source>
</evidence>
<dbReference type="Pfam" id="PF02518">
    <property type="entry name" value="HATPase_c"/>
    <property type="match status" value="1"/>
</dbReference>
<proteinExistence type="predicted"/>
<gene>
    <name evidence="9" type="ORF">AB0I48_24220</name>
</gene>
<keyword evidence="7" id="KW-0812">Transmembrane</keyword>
<keyword evidence="3" id="KW-0597">Phosphoprotein</keyword>
<feature type="compositionally biased region" description="Low complexity" evidence="6">
    <location>
        <begin position="712"/>
        <end position="726"/>
    </location>
</feature>
<protein>
    <recommendedName>
        <fullName evidence="2">histidine kinase</fullName>
        <ecNumber evidence="2">2.7.13.3</ecNumber>
    </recommendedName>
</protein>
<dbReference type="Pfam" id="PF08376">
    <property type="entry name" value="NIT"/>
    <property type="match status" value="1"/>
</dbReference>
<feature type="compositionally biased region" description="Polar residues" evidence="6">
    <location>
        <begin position="756"/>
        <end position="774"/>
    </location>
</feature>
<keyword evidence="10" id="KW-1185">Reference proteome</keyword>
<name>A0ABV3FZN0_9NOCA</name>
<organism evidence="9 10">
    <name type="scientific">Nocardia aurea</name>
    <dbReference type="NCBI Taxonomy" id="2144174"/>
    <lineage>
        <taxon>Bacteria</taxon>
        <taxon>Bacillati</taxon>
        <taxon>Actinomycetota</taxon>
        <taxon>Actinomycetes</taxon>
        <taxon>Mycobacteriales</taxon>
        <taxon>Nocardiaceae</taxon>
        <taxon>Nocardia</taxon>
    </lineage>
</organism>
<dbReference type="RefSeq" id="WP_357786642.1">
    <property type="nucleotide sequence ID" value="NZ_JBFAKC010000011.1"/>
</dbReference>
<feature type="domain" description="Histidine kinase/HSP90-like ATPase" evidence="8">
    <location>
        <begin position="507"/>
        <end position="617"/>
    </location>
</feature>
<keyword evidence="7" id="KW-1133">Transmembrane helix</keyword>
<dbReference type="SMART" id="SM00387">
    <property type="entry name" value="HATPase_c"/>
    <property type="match status" value="1"/>
</dbReference>
<dbReference type="InterPro" id="IPR013587">
    <property type="entry name" value="Nitrate/nitrite_sensing"/>
</dbReference>
<dbReference type="Gene3D" id="3.30.565.10">
    <property type="entry name" value="Histidine kinase-like ATPase, C-terminal domain"/>
    <property type="match status" value="1"/>
</dbReference>
<dbReference type="PANTHER" id="PTHR45436:SF5">
    <property type="entry name" value="SENSOR HISTIDINE KINASE TRCS"/>
    <property type="match status" value="1"/>
</dbReference>
<evidence type="ECO:0000256" key="5">
    <source>
        <dbReference type="ARBA" id="ARBA00022777"/>
    </source>
</evidence>
<evidence type="ECO:0000256" key="7">
    <source>
        <dbReference type="SAM" id="Phobius"/>
    </source>
</evidence>
<feature type="compositionally biased region" description="Low complexity" evidence="6">
    <location>
        <begin position="643"/>
        <end position="656"/>
    </location>
</feature>
<dbReference type="EC" id="2.7.13.3" evidence="2"/>
<feature type="compositionally biased region" description="Pro residues" evidence="6">
    <location>
        <begin position="814"/>
        <end position="824"/>
    </location>
</feature>
<dbReference type="Proteomes" id="UP001551695">
    <property type="component" value="Unassembled WGS sequence"/>
</dbReference>
<dbReference type="SUPFAM" id="SSF55874">
    <property type="entry name" value="ATPase domain of HSP90 chaperone/DNA topoisomerase II/histidine kinase"/>
    <property type="match status" value="1"/>
</dbReference>
<reference evidence="9 10" key="1">
    <citation type="submission" date="2024-06" db="EMBL/GenBank/DDBJ databases">
        <title>The Natural Products Discovery Center: Release of the First 8490 Sequenced Strains for Exploring Actinobacteria Biosynthetic Diversity.</title>
        <authorList>
            <person name="Kalkreuter E."/>
            <person name="Kautsar S.A."/>
            <person name="Yang D."/>
            <person name="Bader C.D."/>
            <person name="Teijaro C.N."/>
            <person name="Fluegel L."/>
            <person name="Davis C.M."/>
            <person name="Simpson J.R."/>
            <person name="Lauterbach L."/>
            <person name="Steele A.D."/>
            <person name="Gui C."/>
            <person name="Meng S."/>
            <person name="Li G."/>
            <person name="Viehrig K."/>
            <person name="Ye F."/>
            <person name="Su P."/>
            <person name="Kiefer A.F."/>
            <person name="Nichols A."/>
            <person name="Cepeda A.J."/>
            <person name="Yan W."/>
            <person name="Fan B."/>
            <person name="Jiang Y."/>
            <person name="Adhikari A."/>
            <person name="Zheng C.-J."/>
            <person name="Schuster L."/>
            <person name="Cowan T.M."/>
            <person name="Smanski M.J."/>
            <person name="Chevrette M.G."/>
            <person name="De Carvalho L.P.S."/>
            <person name="Shen B."/>
        </authorList>
    </citation>
    <scope>NUCLEOTIDE SEQUENCE [LARGE SCALE GENOMIC DNA]</scope>
    <source>
        <strain evidence="9 10">NPDC050403</strain>
    </source>
</reference>